<proteinExistence type="inferred from homology"/>
<dbReference type="InParanoid" id="A0A0D2AMQ6"/>
<dbReference type="SUPFAM" id="SSF47661">
    <property type="entry name" value="t-snare proteins"/>
    <property type="match status" value="1"/>
</dbReference>
<dbReference type="HOGENOM" id="CLU_044998_0_1_1"/>
<dbReference type="InterPro" id="IPR045242">
    <property type="entry name" value="Syntaxin"/>
</dbReference>
<reference evidence="11 12" key="1">
    <citation type="submission" date="2015-01" db="EMBL/GenBank/DDBJ databases">
        <title>The Genome Sequence of Ochroconis gallopava CBS43764.</title>
        <authorList>
            <consortium name="The Broad Institute Genomics Platform"/>
            <person name="Cuomo C."/>
            <person name="de Hoog S."/>
            <person name="Gorbushina A."/>
            <person name="Stielow B."/>
            <person name="Teixiera M."/>
            <person name="Abouelleil A."/>
            <person name="Chapman S.B."/>
            <person name="Priest M."/>
            <person name="Young S.K."/>
            <person name="Wortman J."/>
            <person name="Nusbaum C."/>
            <person name="Birren B."/>
        </authorList>
    </citation>
    <scope>NUCLEOTIDE SEQUENCE [LARGE SCALE GENOMIC DNA]</scope>
    <source>
        <strain evidence="11 12">CBS 43764</strain>
    </source>
</reference>
<dbReference type="PROSITE" id="PS50192">
    <property type="entry name" value="T_SNARE"/>
    <property type="match status" value="1"/>
</dbReference>
<dbReference type="GO" id="GO:0031201">
    <property type="term" value="C:SNARE complex"/>
    <property type="evidence" value="ECO:0007669"/>
    <property type="project" value="TreeGrafter"/>
</dbReference>
<evidence type="ECO:0000256" key="7">
    <source>
        <dbReference type="ARBA" id="ARBA00023136"/>
    </source>
</evidence>
<dbReference type="Pfam" id="PF05739">
    <property type="entry name" value="SNARE"/>
    <property type="match status" value="1"/>
</dbReference>
<dbReference type="GO" id="GO:0000139">
    <property type="term" value="C:Golgi membrane"/>
    <property type="evidence" value="ECO:0007669"/>
    <property type="project" value="TreeGrafter"/>
</dbReference>
<keyword evidence="3" id="KW-0813">Transport</keyword>
<comment type="subcellular location">
    <subcellularLocation>
        <location evidence="1">Membrane</location>
        <topology evidence="1">Single-pass type IV membrane protein</topology>
    </subcellularLocation>
</comment>
<feature type="compositionally biased region" description="Polar residues" evidence="8">
    <location>
        <begin position="164"/>
        <end position="192"/>
    </location>
</feature>
<gene>
    <name evidence="11" type="ORF">PV09_01711</name>
</gene>
<evidence type="ECO:0000256" key="2">
    <source>
        <dbReference type="ARBA" id="ARBA00009063"/>
    </source>
</evidence>
<evidence type="ECO:0000256" key="8">
    <source>
        <dbReference type="SAM" id="MobiDB-lite"/>
    </source>
</evidence>
<feature type="region of interest" description="Disordered" evidence="8">
    <location>
        <begin position="161"/>
        <end position="193"/>
    </location>
</feature>
<dbReference type="GO" id="GO:0006906">
    <property type="term" value="P:vesicle fusion"/>
    <property type="evidence" value="ECO:0007669"/>
    <property type="project" value="TreeGrafter"/>
</dbReference>
<feature type="transmembrane region" description="Helical" evidence="9">
    <location>
        <begin position="313"/>
        <end position="332"/>
    </location>
</feature>
<dbReference type="GO" id="GO:0048278">
    <property type="term" value="P:vesicle docking"/>
    <property type="evidence" value="ECO:0007669"/>
    <property type="project" value="TreeGrafter"/>
</dbReference>
<dbReference type="PANTHER" id="PTHR19957">
    <property type="entry name" value="SYNTAXIN"/>
    <property type="match status" value="1"/>
</dbReference>
<evidence type="ECO:0000313" key="12">
    <source>
        <dbReference type="Proteomes" id="UP000053259"/>
    </source>
</evidence>
<dbReference type="Gene3D" id="1.20.58.70">
    <property type="match status" value="1"/>
</dbReference>
<accession>A0A0D2AMQ6</accession>
<dbReference type="VEuPathDB" id="FungiDB:PV09_01711"/>
<dbReference type="GO" id="GO:0006888">
    <property type="term" value="P:endoplasmic reticulum to Golgi vesicle-mediated transport"/>
    <property type="evidence" value="ECO:0007669"/>
    <property type="project" value="TreeGrafter"/>
</dbReference>
<feature type="domain" description="T-SNARE coiled-coil homology" evidence="10">
    <location>
        <begin position="242"/>
        <end position="304"/>
    </location>
</feature>
<dbReference type="EMBL" id="KN847532">
    <property type="protein sequence ID" value="KIW07785.1"/>
    <property type="molecule type" value="Genomic_DNA"/>
</dbReference>
<dbReference type="STRING" id="253628.A0A0D2AMQ6"/>
<dbReference type="GO" id="GO:0006886">
    <property type="term" value="P:intracellular protein transport"/>
    <property type="evidence" value="ECO:0007669"/>
    <property type="project" value="TreeGrafter"/>
</dbReference>
<dbReference type="OrthoDB" id="421009at2759"/>
<evidence type="ECO:0000313" key="11">
    <source>
        <dbReference type="EMBL" id="KIW07785.1"/>
    </source>
</evidence>
<name>A0A0D2AMQ6_9PEZI</name>
<evidence type="ECO:0000256" key="4">
    <source>
        <dbReference type="ARBA" id="ARBA00022692"/>
    </source>
</evidence>
<dbReference type="CDD" id="cd15844">
    <property type="entry name" value="SNARE_syntaxin5"/>
    <property type="match status" value="1"/>
</dbReference>
<protein>
    <recommendedName>
        <fullName evidence="10">t-SNARE coiled-coil homology domain-containing protein</fullName>
    </recommendedName>
</protein>
<evidence type="ECO:0000256" key="5">
    <source>
        <dbReference type="ARBA" id="ARBA00022989"/>
    </source>
</evidence>
<comment type="similarity">
    <text evidence="2">Belongs to the syntaxin family.</text>
</comment>
<evidence type="ECO:0000256" key="1">
    <source>
        <dbReference type="ARBA" id="ARBA00004211"/>
    </source>
</evidence>
<keyword evidence="4 9" id="KW-0812">Transmembrane</keyword>
<organism evidence="11 12">
    <name type="scientific">Verruconis gallopava</name>
    <dbReference type="NCBI Taxonomy" id="253628"/>
    <lineage>
        <taxon>Eukaryota</taxon>
        <taxon>Fungi</taxon>
        <taxon>Dikarya</taxon>
        <taxon>Ascomycota</taxon>
        <taxon>Pezizomycotina</taxon>
        <taxon>Dothideomycetes</taxon>
        <taxon>Pleosporomycetidae</taxon>
        <taxon>Venturiales</taxon>
        <taxon>Sympoventuriaceae</taxon>
        <taxon>Verruconis</taxon>
    </lineage>
</organism>
<keyword evidence="7 9" id="KW-0472">Membrane</keyword>
<dbReference type="AlphaFoldDB" id="A0A0D2AMQ6"/>
<dbReference type="RefSeq" id="XP_016217654.1">
    <property type="nucleotide sequence ID" value="XM_016354642.1"/>
</dbReference>
<dbReference type="GO" id="GO:0005484">
    <property type="term" value="F:SNAP receptor activity"/>
    <property type="evidence" value="ECO:0007669"/>
    <property type="project" value="TreeGrafter"/>
</dbReference>
<evidence type="ECO:0000256" key="9">
    <source>
        <dbReference type="SAM" id="Phobius"/>
    </source>
</evidence>
<keyword evidence="6" id="KW-0175">Coiled coil</keyword>
<dbReference type="GO" id="GO:0000149">
    <property type="term" value="F:SNARE binding"/>
    <property type="evidence" value="ECO:0007669"/>
    <property type="project" value="TreeGrafter"/>
</dbReference>
<dbReference type="InterPro" id="IPR000727">
    <property type="entry name" value="T_SNARE_dom"/>
</dbReference>
<evidence type="ECO:0000256" key="6">
    <source>
        <dbReference type="ARBA" id="ARBA00023054"/>
    </source>
</evidence>
<dbReference type="InterPro" id="IPR010989">
    <property type="entry name" value="SNARE"/>
</dbReference>
<dbReference type="PANTHER" id="PTHR19957:SF3">
    <property type="entry name" value="SYNTAXIN-5"/>
    <property type="match status" value="1"/>
</dbReference>
<dbReference type="Proteomes" id="UP000053259">
    <property type="component" value="Unassembled WGS sequence"/>
</dbReference>
<keyword evidence="5 9" id="KW-1133">Transmembrane helix</keyword>
<dbReference type="SMART" id="SM00397">
    <property type="entry name" value="t_SNARE"/>
    <property type="match status" value="1"/>
</dbReference>
<evidence type="ECO:0000256" key="3">
    <source>
        <dbReference type="ARBA" id="ARBA00022448"/>
    </source>
</evidence>
<keyword evidence="12" id="KW-1185">Reference proteome</keyword>
<evidence type="ECO:0000259" key="10">
    <source>
        <dbReference type="PROSITE" id="PS50192"/>
    </source>
</evidence>
<dbReference type="GeneID" id="27309684"/>
<dbReference type="FunCoup" id="A0A0D2AMQ6">
    <property type="interactions" value="760"/>
</dbReference>
<sequence length="334" mass="36569">MSQVFDRSREFQSIVASAKRQQKLSSQRQALLTPEQQKAAYGTPKARSAFAQQAASISKEIGTTMDRLGRLASLAKNRSLFADNSVEVSELSFVIKQSLAKINNELNNLKSLSKQGSQPEQVSKHSEGVVLLLQTRLGSATTAFKDTLELRSKNLQASRERTAAFTSSVSNPASLPVSRTDSPLYSVEQRNGSAGKPYQLTQAARSDILSLDMPTGGDSALSRAGGASAQQLMLLEEGAQSNSYIQERGNAIDQIERTMTELGGIFTQLAQMVSEQGEQIQRIDANTDAVVENVEGAQRELLKYWNRMSGNRWLVAKMFGVLMIFFLLWVLIAG</sequence>